<dbReference type="Proteomes" id="UP000320314">
    <property type="component" value="Unassembled WGS sequence"/>
</dbReference>
<comment type="caution">
    <text evidence="9">The sequence shown here is derived from an EMBL/GenBank/DDBJ whole genome shotgun (WGS) entry which is preliminary data.</text>
</comment>
<dbReference type="InterPro" id="IPR023090">
    <property type="entry name" value="UPF0702_alpha/beta_dom_sf"/>
</dbReference>
<dbReference type="Pfam" id="PF04239">
    <property type="entry name" value="DUF421"/>
    <property type="match status" value="1"/>
</dbReference>
<feature type="transmembrane region" description="Helical" evidence="7">
    <location>
        <begin position="70"/>
        <end position="88"/>
    </location>
</feature>
<feature type="domain" description="YetF C-terminal" evidence="8">
    <location>
        <begin position="96"/>
        <end position="161"/>
    </location>
</feature>
<keyword evidence="3" id="KW-1003">Cell membrane</keyword>
<protein>
    <submittedName>
        <fullName evidence="9">DUF421 domain-containing protein</fullName>
    </submittedName>
</protein>
<dbReference type="OrthoDB" id="9793799at2"/>
<evidence type="ECO:0000256" key="1">
    <source>
        <dbReference type="ARBA" id="ARBA00004651"/>
    </source>
</evidence>
<name>A0A506UHP0_9HYPH</name>
<evidence type="ECO:0000256" key="4">
    <source>
        <dbReference type="ARBA" id="ARBA00022692"/>
    </source>
</evidence>
<keyword evidence="6 7" id="KW-0472">Membrane</keyword>
<comment type="similarity">
    <text evidence="2">Belongs to the UPF0702 family.</text>
</comment>
<gene>
    <name evidence="9" type="ORF">FJU11_01020</name>
</gene>
<keyword evidence="4 7" id="KW-0812">Transmembrane</keyword>
<organism evidence="9 10">
    <name type="scientific">Pararhizobium mangrovi</name>
    <dbReference type="NCBI Taxonomy" id="2590452"/>
    <lineage>
        <taxon>Bacteria</taxon>
        <taxon>Pseudomonadati</taxon>
        <taxon>Pseudomonadota</taxon>
        <taxon>Alphaproteobacteria</taxon>
        <taxon>Hyphomicrobiales</taxon>
        <taxon>Rhizobiaceae</taxon>
        <taxon>Rhizobium/Agrobacterium group</taxon>
        <taxon>Pararhizobium</taxon>
    </lineage>
</organism>
<evidence type="ECO:0000313" key="10">
    <source>
        <dbReference type="Proteomes" id="UP000320314"/>
    </source>
</evidence>
<comment type="subcellular location">
    <subcellularLocation>
        <location evidence="1">Cell membrane</location>
        <topology evidence="1">Multi-pass membrane protein</topology>
    </subcellularLocation>
</comment>
<accession>A0A506UHP0</accession>
<dbReference type="PANTHER" id="PTHR34582">
    <property type="entry name" value="UPF0702 TRANSMEMBRANE PROTEIN YCAP"/>
    <property type="match status" value="1"/>
</dbReference>
<dbReference type="PANTHER" id="PTHR34582:SF6">
    <property type="entry name" value="UPF0702 TRANSMEMBRANE PROTEIN YCAP"/>
    <property type="match status" value="1"/>
</dbReference>
<dbReference type="AlphaFoldDB" id="A0A506UHP0"/>
<keyword evidence="5 7" id="KW-1133">Transmembrane helix</keyword>
<sequence>MTVIHALIGTDAHHILWWQECVRAVLAFVLGLAMIRLLGRRAFGEQTPLDILVAVIMGSNLSRAMTANAAFFPTIAASFVLLLVYWLFAHAAARWHPLGFIIKGTSVTLVSDGELDRGAMRRHGVSEADLAEAARRSAIAGVDELHEARLERSGKISVIPRS</sequence>
<keyword evidence="10" id="KW-1185">Reference proteome</keyword>
<dbReference type="Gene3D" id="3.30.240.20">
    <property type="entry name" value="bsu07140 like domains"/>
    <property type="match status" value="1"/>
</dbReference>
<evidence type="ECO:0000313" key="9">
    <source>
        <dbReference type="EMBL" id="TPW32835.1"/>
    </source>
</evidence>
<evidence type="ECO:0000256" key="6">
    <source>
        <dbReference type="ARBA" id="ARBA00023136"/>
    </source>
</evidence>
<dbReference type="InterPro" id="IPR007353">
    <property type="entry name" value="DUF421"/>
</dbReference>
<evidence type="ECO:0000259" key="8">
    <source>
        <dbReference type="Pfam" id="PF04239"/>
    </source>
</evidence>
<evidence type="ECO:0000256" key="7">
    <source>
        <dbReference type="SAM" id="Phobius"/>
    </source>
</evidence>
<dbReference type="RefSeq" id="WP_141165138.1">
    <property type="nucleotide sequence ID" value="NZ_VHLH01000001.1"/>
</dbReference>
<feature type="transmembrane region" description="Helical" evidence="7">
    <location>
        <begin position="15"/>
        <end position="35"/>
    </location>
</feature>
<dbReference type="EMBL" id="VHLH01000001">
    <property type="protein sequence ID" value="TPW32835.1"/>
    <property type="molecule type" value="Genomic_DNA"/>
</dbReference>
<reference evidence="9 10" key="1">
    <citation type="submission" date="2019-06" db="EMBL/GenBank/DDBJ databases">
        <authorList>
            <person name="Li M."/>
        </authorList>
    </citation>
    <scope>NUCLEOTIDE SEQUENCE [LARGE SCALE GENOMIC DNA]</scope>
    <source>
        <strain evidence="9 10">BGMRC6574</strain>
    </source>
</reference>
<evidence type="ECO:0000256" key="5">
    <source>
        <dbReference type="ARBA" id="ARBA00022989"/>
    </source>
</evidence>
<evidence type="ECO:0000256" key="2">
    <source>
        <dbReference type="ARBA" id="ARBA00006448"/>
    </source>
</evidence>
<dbReference type="GO" id="GO:0005886">
    <property type="term" value="C:plasma membrane"/>
    <property type="evidence" value="ECO:0007669"/>
    <property type="project" value="UniProtKB-SubCell"/>
</dbReference>
<evidence type="ECO:0000256" key="3">
    <source>
        <dbReference type="ARBA" id="ARBA00022475"/>
    </source>
</evidence>
<proteinExistence type="inferred from homology"/>